<keyword evidence="2" id="KW-0378">Hydrolase</keyword>
<feature type="non-terminal residue" evidence="3">
    <location>
        <position position="1"/>
    </location>
</feature>
<reference evidence="3" key="1">
    <citation type="submission" date="2020-06" db="EMBL/GenBank/DDBJ databases">
        <title>Legume-microbial interactions unlock mineral nutrients during tropical forest succession.</title>
        <authorList>
            <person name="Epihov D.Z."/>
        </authorList>
    </citation>
    <scope>NUCLEOTIDE SEQUENCE [LARGE SCALE GENOMIC DNA]</scope>
    <source>
        <strain evidence="3">Pan2503</strain>
    </source>
</reference>
<dbReference type="PANTHER" id="PTHR32481">
    <property type="entry name" value="AMINOPEPTIDASE"/>
    <property type="match status" value="1"/>
</dbReference>
<dbReference type="InterPro" id="IPR051464">
    <property type="entry name" value="Peptidase_M42_aminopept"/>
</dbReference>
<dbReference type="GO" id="GO:0046872">
    <property type="term" value="F:metal ion binding"/>
    <property type="evidence" value="ECO:0007669"/>
    <property type="project" value="UniProtKB-KW"/>
</dbReference>
<dbReference type="EMBL" id="JACDQQ010002115">
    <property type="protein sequence ID" value="MBA0087655.1"/>
    <property type="molecule type" value="Genomic_DNA"/>
</dbReference>
<dbReference type="Pfam" id="PF05343">
    <property type="entry name" value="Peptidase_M42"/>
    <property type="match status" value="1"/>
</dbReference>
<dbReference type="PANTHER" id="PTHR32481:SF0">
    <property type="entry name" value="AMINOPEPTIDASE YPDE-RELATED"/>
    <property type="match status" value="1"/>
</dbReference>
<dbReference type="SUPFAM" id="SSF53187">
    <property type="entry name" value="Zn-dependent exopeptidases"/>
    <property type="match status" value="1"/>
</dbReference>
<organism evidence="3 4">
    <name type="scientific">Candidatus Acidiferrum panamense</name>
    <dbReference type="NCBI Taxonomy" id="2741543"/>
    <lineage>
        <taxon>Bacteria</taxon>
        <taxon>Pseudomonadati</taxon>
        <taxon>Acidobacteriota</taxon>
        <taxon>Terriglobia</taxon>
        <taxon>Candidatus Acidiferrales</taxon>
        <taxon>Candidatus Acidiferrum</taxon>
    </lineage>
</organism>
<protein>
    <submittedName>
        <fullName evidence="3">M20/M25/M40 family metallo-hydrolase</fullName>
    </submittedName>
</protein>
<dbReference type="GO" id="GO:0016787">
    <property type="term" value="F:hydrolase activity"/>
    <property type="evidence" value="ECO:0007669"/>
    <property type="project" value="UniProtKB-KW"/>
</dbReference>
<keyword evidence="4" id="KW-1185">Reference proteome</keyword>
<name>A0A7V8NUV0_9BACT</name>
<dbReference type="Proteomes" id="UP000567293">
    <property type="component" value="Unassembled WGS sequence"/>
</dbReference>
<proteinExistence type="predicted"/>
<evidence type="ECO:0000313" key="3">
    <source>
        <dbReference type="EMBL" id="MBA0087655.1"/>
    </source>
</evidence>
<evidence type="ECO:0000256" key="2">
    <source>
        <dbReference type="ARBA" id="ARBA00022801"/>
    </source>
</evidence>
<evidence type="ECO:0000256" key="1">
    <source>
        <dbReference type="ARBA" id="ARBA00022723"/>
    </source>
</evidence>
<keyword evidence="1" id="KW-0479">Metal-binding</keyword>
<comment type="caution">
    <text evidence="3">The sequence shown here is derived from an EMBL/GenBank/DDBJ whole genome shotgun (WGS) entry which is preliminary data.</text>
</comment>
<accession>A0A7V8NUV0</accession>
<gene>
    <name evidence="3" type="ORF">HRJ53_21940</name>
</gene>
<dbReference type="InterPro" id="IPR008007">
    <property type="entry name" value="Peptidase_M42"/>
</dbReference>
<dbReference type="AlphaFoldDB" id="A0A7V8NUV0"/>
<dbReference type="Gene3D" id="3.40.630.10">
    <property type="entry name" value="Zn peptidases"/>
    <property type="match status" value="1"/>
</dbReference>
<evidence type="ECO:0000313" key="4">
    <source>
        <dbReference type="Proteomes" id="UP000567293"/>
    </source>
</evidence>
<sequence length="159" mass="17289">VNALGPDLQGRDVTLIWSTEEEVGLKGAAAAAERMAKENRTPDFVFAIDTFVSSDSPLELKRFADAEIGKGFVIRAVDNSNITQREYVDRVVKLARENGIPVQFGVTGGGNDGAVFTRYGSLNIPLGWPLRYSHSPGEVIDTRDLDALAKIIAVLAKNW</sequence>